<reference evidence="1" key="1">
    <citation type="submission" date="2023-06" db="EMBL/GenBank/DDBJ databases">
        <authorList>
            <consortium name="Lawrence Berkeley National Laboratory"/>
            <person name="Ahrendt S."/>
            <person name="Sahu N."/>
            <person name="Indic B."/>
            <person name="Wong-Bajracharya J."/>
            <person name="Merenyi Z."/>
            <person name="Ke H.-M."/>
            <person name="Monk M."/>
            <person name="Kocsube S."/>
            <person name="Drula E."/>
            <person name="Lipzen A."/>
            <person name="Balint B."/>
            <person name="Henrissat B."/>
            <person name="Andreopoulos B."/>
            <person name="Martin F.M."/>
            <person name="Harder C.B."/>
            <person name="Rigling D."/>
            <person name="Ford K.L."/>
            <person name="Foster G.D."/>
            <person name="Pangilinan J."/>
            <person name="Papanicolaou A."/>
            <person name="Barry K."/>
            <person name="LaButti K."/>
            <person name="Viragh M."/>
            <person name="Koriabine M."/>
            <person name="Yan M."/>
            <person name="Riley R."/>
            <person name="Champramary S."/>
            <person name="Plett K.L."/>
            <person name="Tsai I.J."/>
            <person name="Slot J."/>
            <person name="Sipos G."/>
            <person name="Plett J."/>
            <person name="Nagy L.G."/>
            <person name="Grigoriev I.V."/>
        </authorList>
    </citation>
    <scope>NUCLEOTIDE SEQUENCE</scope>
    <source>
        <strain evidence="1">HWK02</strain>
    </source>
</reference>
<evidence type="ECO:0000313" key="2">
    <source>
        <dbReference type="Proteomes" id="UP001175228"/>
    </source>
</evidence>
<keyword evidence="2" id="KW-1185">Reference proteome</keyword>
<sequence>MVGERHGDVSIYNLPPEFWVLTILAGWEDIVMFHIGHCTPPEHRIKVTFMMPLLKKQVWLEAEMSTILKE</sequence>
<gene>
    <name evidence="1" type="ORF">EDD18DRAFT_1351513</name>
</gene>
<name>A0AA39UUC8_9AGAR</name>
<evidence type="ECO:0000313" key="1">
    <source>
        <dbReference type="EMBL" id="KAK0497714.1"/>
    </source>
</evidence>
<organism evidence="1 2">
    <name type="scientific">Armillaria luteobubalina</name>
    <dbReference type="NCBI Taxonomy" id="153913"/>
    <lineage>
        <taxon>Eukaryota</taxon>
        <taxon>Fungi</taxon>
        <taxon>Dikarya</taxon>
        <taxon>Basidiomycota</taxon>
        <taxon>Agaricomycotina</taxon>
        <taxon>Agaricomycetes</taxon>
        <taxon>Agaricomycetidae</taxon>
        <taxon>Agaricales</taxon>
        <taxon>Marasmiineae</taxon>
        <taxon>Physalacriaceae</taxon>
        <taxon>Armillaria</taxon>
    </lineage>
</organism>
<dbReference type="Proteomes" id="UP001175228">
    <property type="component" value="Unassembled WGS sequence"/>
</dbReference>
<accession>A0AA39UUC8</accession>
<dbReference type="EMBL" id="JAUEPU010000012">
    <property type="protein sequence ID" value="KAK0497714.1"/>
    <property type="molecule type" value="Genomic_DNA"/>
</dbReference>
<comment type="caution">
    <text evidence="1">The sequence shown here is derived from an EMBL/GenBank/DDBJ whole genome shotgun (WGS) entry which is preliminary data.</text>
</comment>
<dbReference type="AlphaFoldDB" id="A0AA39UUC8"/>
<protein>
    <submittedName>
        <fullName evidence="1">Uncharacterized protein</fullName>
    </submittedName>
</protein>
<proteinExistence type="predicted"/>